<name>A0A9P1I8V0_9PELO</name>
<evidence type="ECO:0000256" key="1">
    <source>
        <dbReference type="SAM" id="SignalP"/>
    </source>
</evidence>
<gene>
    <name evidence="2" type="ORF">CAMP_LOCUS2962</name>
</gene>
<comment type="caution">
    <text evidence="2">The sequence shown here is derived from an EMBL/GenBank/DDBJ whole genome shotgun (WGS) entry which is preliminary data.</text>
</comment>
<proteinExistence type="predicted"/>
<keyword evidence="1" id="KW-0732">Signal</keyword>
<dbReference type="SUPFAM" id="SSF56436">
    <property type="entry name" value="C-type lectin-like"/>
    <property type="match status" value="1"/>
</dbReference>
<dbReference type="Proteomes" id="UP001152747">
    <property type="component" value="Unassembled WGS sequence"/>
</dbReference>
<evidence type="ECO:0000313" key="3">
    <source>
        <dbReference type="Proteomes" id="UP001152747"/>
    </source>
</evidence>
<reference evidence="2" key="1">
    <citation type="submission" date="2022-11" db="EMBL/GenBank/DDBJ databases">
        <authorList>
            <person name="Kikuchi T."/>
        </authorList>
    </citation>
    <scope>NUCLEOTIDE SEQUENCE</scope>
    <source>
        <strain evidence="2">PS1010</strain>
    </source>
</reference>
<protein>
    <recommendedName>
        <fullName evidence="4">C-type lectin domain-containing protein</fullName>
    </recommendedName>
</protein>
<dbReference type="InterPro" id="IPR016187">
    <property type="entry name" value="CTDL_fold"/>
</dbReference>
<dbReference type="Gene3D" id="3.10.100.10">
    <property type="entry name" value="Mannose-Binding Protein A, subunit A"/>
    <property type="match status" value="1"/>
</dbReference>
<sequence length="182" mass="20159">MILKVLVFFLCVQLVDSCQIRCRARECDAGWSYYKRNTTGWCMKVFVGTVNMTRAEAVCSGVGAVMSSIDDVDMYNFTAKLQASASSSVSWLGALLNTDCECGDYECPVTDSCGPNGYYWTDGYTTSNDFLLKYLDVAQEVKNGQDHYYFIGEGVNLYYSGIEVASSYETTDSVICGKQSNN</sequence>
<feature type="chain" id="PRO_5040238401" description="C-type lectin domain-containing protein" evidence="1">
    <location>
        <begin position="18"/>
        <end position="182"/>
    </location>
</feature>
<evidence type="ECO:0008006" key="4">
    <source>
        <dbReference type="Google" id="ProtNLM"/>
    </source>
</evidence>
<keyword evidence="3" id="KW-1185">Reference proteome</keyword>
<accession>A0A9P1I8V0</accession>
<dbReference type="AlphaFoldDB" id="A0A9P1I8V0"/>
<dbReference type="EMBL" id="CANHGI010000001">
    <property type="protein sequence ID" value="CAI5440325.1"/>
    <property type="molecule type" value="Genomic_DNA"/>
</dbReference>
<dbReference type="PANTHER" id="PTHR23124">
    <property type="entry name" value="C-TYPE LECTIN DOMAIN-CONTAINING PROTEIN-RELATED-RELATED"/>
    <property type="match status" value="1"/>
</dbReference>
<dbReference type="CDD" id="cd00037">
    <property type="entry name" value="CLECT"/>
    <property type="match status" value="1"/>
</dbReference>
<feature type="signal peptide" evidence="1">
    <location>
        <begin position="1"/>
        <end position="17"/>
    </location>
</feature>
<dbReference type="InterPro" id="IPR016186">
    <property type="entry name" value="C-type_lectin-like/link_sf"/>
</dbReference>
<organism evidence="2 3">
    <name type="scientific">Caenorhabditis angaria</name>
    <dbReference type="NCBI Taxonomy" id="860376"/>
    <lineage>
        <taxon>Eukaryota</taxon>
        <taxon>Metazoa</taxon>
        <taxon>Ecdysozoa</taxon>
        <taxon>Nematoda</taxon>
        <taxon>Chromadorea</taxon>
        <taxon>Rhabditida</taxon>
        <taxon>Rhabditina</taxon>
        <taxon>Rhabditomorpha</taxon>
        <taxon>Rhabditoidea</taxon>
        <taxon>Rhabditidae</taxon>
        <taxon>Peloderinae</taxon>
        <taxon>Caenorhabditis</taxon>
    </lineage>
</organism>
<evidence type="ECO:0000313" key="2">
    <source>
        <dbReference type="EMBL" id="CAI5440325.1"/>
    </source>
</evidence>